<dbReference type="PANTHER" id="PTHR43737">
    <property type="entry name" value="BLL7424 PROTEIN"/>
    <property type="match status" value="1"/>
</dbReference>
<dbReference type="InterPro" id="IPR010869">
    <property type="entry name" value="DUF1501"/>
</dbReference>
<feature type="compositionally biased region" description="Basic and acidic residues" evidence="1">
    <location>
        <begin position="226"/>
        <end position="244"/>
    </location>
</feature>
<gene>
    <name evidence="2" type="ORF">KAK11_13530</name>
</gene>
<dbReference type="RefSeq" id="WP_210809707.1">
    <property type="nucleotide sequence ID" value="NZ_JAGQDG010000005.1"/>
</dbReference>
<protein>
    <submittedName>
        <fullName evidence="2">DUF1501 domain-containing protein</fullName>
    </submittedName>
</protein>
<evidence type="ECO:0000313" key="2">
    <source>
        <dbReference type="EMBL" id="MBQ0936356.1"/>
    </source>
</evidence>
<dbReference type="EMBL" id="JAGQDG010000005">
    <property type="protein sequence ID" value="MBQ0936356.1"/>
    <property type="molecule type" value="Genomic_DNA"/>
</dbReference>
<evidence type="ECO:0000313" key="3">
    <source>
        <dbReference type="Proteomes" id="UP000672097"/>
    </source>
</evidence>
<reference evidence="2 3" key="1">
    <citation type="submission" date="2021-04" db="EMBL/GenBank/DDBJ databases">
        <title>The genome sequence of type strain Ideonella paludis KCTC 32238.</title>
        <authorList>
            <person name="Liu Y."/>
        </authorList>
    </citation>
    <scope>NUCLEOTIDE SEQUENCE [LARGE SCALE GENOMIC DNA]</scope>
    <source>
        <strain evidence="2 3">KCTC 32238</strain>
    </source>
</reference>
<keyword evidence="3" id="KW-1185">Reference proteome</keyword>
<accession>A0ABS5DYX7</accession>
<sequence length="419" mass="44749">MQRRDLLKAAALGSALWFPVGRHAMALARPAAQAAQPRLVVILLRGAMDGLSVVAPYADPDYARARPDLAMAKPGSADGLLDLDGRFGLHPALAPLMPLWQKGQLGFVQASGSHDPTRSHFDAQDYMETGTPGRKSTQDGWLNRLMQAWPASAELGASASRAVSVGAVLPRICQGSYNIANLPSVAAVARLGVLDKPRVASAFEKLYAGDDAMGRAYREARQARQEVRASMEDDHGPEMNDVDRGAPLPNGLPDDAARLSQVMRNDPRVQMAFLALGGWDTHSGQGTVKGRLANGLAPLARGLAELAQGLGPVWQDTVVMVMSEFGRTVRQNGTGGTDHGHGNVMMLAGGRVHGGKVHGEWPGLESRALYEGRDLAITTDFRDVIANVMARHLRLPDSAMASVLPGYSGPARRLDLFRA</sequence>
<organism evidence="2 3">
    <name type="scientific">Ideonella paludis</name>
    <dbReference type="NCBI Taxonomy" id="1233411"/>
    <lineage>
        <taxon>Bacteria</taxon>
        <taxon>Pseudomonadati</taxon>
        <taxon>Pseudomonadota</taxon>
        <taxon>Betaproteobacteria</taxon>
        <taxon>Burkholderiales</taxon>
        <taxon>Sphaerotilaceae</taxon>
        <taxon>Ideonella</taxon>
    </lineage>
</organism>
<dbReference type="Proteomes" id="UP000672097">
    <property type="component" value="Unassembled WGS sequence"/>
</dbReference>
<feature type="region of interest" description="Disordered" evidence="1">
    <location>
        <begin position="226"/>
        <end position="255"/>
    </location>
</feature>
<name>A0ABS5DYX7_9BURK</name>
<evidence type="ECO:0000256" key="1">
    <source>
        <dbReference type="SAM" id="MobiDB-lite"/>
    </source>
</evidence>
<dbReference type="Pfam" id="PF07394">
    <property type="entry name" value="DUF1501"/>
    <property type="match status" value="1"/>
</dbReference>
<proteinExistence type="predicted"/>
<dbReference type="PANTHER" id="PTHR43737:SF1">
    <property type="entry name" value="DUF1501 DOMAIN-CONTAINING PROTEIN"/>
    <property type="match status" value="1"/>
</dbReference>
<comment type="caution">
    <text evidence="2">The sequence shown here is derived from an EMBL/GenBank/DDBJ whole genome shotgun (WGS) entry which is preliminary data.</text>
</comment>